<organism evidence="1 2">
    <name type="scientific">BD1-7 clade bacterium</name>
    <dbReference type="NCBI Taxonomy" id="2029982"/>
    <lineage>
        <taxon>Bacteria</taxon>
        <taxon>Pseudomonadati</taxon>
        <taxon>Pseudomonadota</taxon>
        <taxon>Gammaproteobacteria</taxon>
        <taxon>Cellvibrionales</taxon>
        <taxon>Spongiibacteraceae</taxon>
        <taxon>BD1-7 clade</taxon>
    </lineage>
</organism>
<dbReference type="AlphaFoldDB" id="A0A5S9PI48"/>
<protein>
    <recommendedName>
        <fullName evidence="3">ABM domain-containing protein</fullName>
    </recommendedName>
</protein>
<gene>
    <name evidence="1" type="ORF">OPDIPICF_04542</name>
</gene>
<reference evidence="1 2" key="1">
    <citation type="submission" date="2019-11" db="EMBL/GenBank/DDBJ databases">
        <authorList>
            <person name="Holert J."/>
        </authorList>
    </citation>
    <scope>NUCLEOTIDE SEQUENCE [LARGE SCALE GENOMIC DNA]</scope>
    <source>
        <strain evidence="1">SB11_3</strain>
    </source>
</reference>
<accession>A0A5S9PI48</accession>
<dbReference type="OrthoDB" id="7859710at2"/>
<evidence type="ECO:0000313" key="1">
    <source>
        <dbReference type="EMBL" id="CAA0103489.1"/>
    </source>
</evidence>
<dbReference type="Proteomes" id="UP000441399">
    <property type="component" value="Unassembled WGS sequence"/>
</dbReference>
<dbReference type="InterPro" id="IPR011008">
    <property type="entry name" value="Dimeric_a/b-barrel"/>
</dbReference>
<dbReference type="SUPFAM" id="SSF54909">
    <property type="entry name" value="Dimeric alpha+beta barrel"/>
    <property type="match status" value="1"/>
</dbReference>
<keyword evidence="2" id="KW-1185">Reference proteome</keyword>
<dbReference type="EMBL" id="CACSIO010000010">
    <property type="protein sequence ID" value="CAA0103489.1"/>
    <property type="molecule type" value="Genomic_DNA"/>
</dbReference>
<evidence type="ECO:0000313" key="2">
    <source>
        <dbReference type="Proteomes" id="UP000441399"/>
    </source>
</evidence>
<proteinExistence type="predicted"/>
<sequence length="106" mass="11802">MIIEHVTYKALPNTSTDDLQQANEAINTFLKRQPGFIYRSNSQDEGLYYDVAYWASEEAAKGASEAFMQSEEGQRLIALTEEGSVSMRHMLVLTDAMQCETADAAS</sequence>
<evidence type="ECO:0008006" key="3">
    <source>
        <dbReference type="Google" id="ProtNLM"/>
    </source>
</evidence>
<name>A0A5S9PI48_9GAMM</name>